<dbReference type="InterPro" id="IPR036365">
    <property type="entry name" value="PGBD-like_sf"/>
</dbReference>
<dbReference type="Pfam" id="PF08924">
    <property type="entry name" value="Rv2525c_GlyHyd-like"/>
    <property type="match status" value="1"/>
</dbReference>
<comment type="caution">
    <text evidence="3">The sequence shown here is derived from an EMBL/GenBank/DDBJ whole genome shotgun (WGS) entry which is preliminary data.</text>
</comment>
<feature type="domain" description="Rv2525c-like glycoside hydrolase-like" evidence="2">
    <location>
        <begin position="305"/>
        <end position="487"/>
    </location>
</feature>
<feature type="compositionally biased region" description="Basic and acidic residues" evidence="1">
    <location>
        <begin position="503"/>
        <end position="512"/>
    </location>
</feature>
<dbReference type="EMBL" id="JAAGMD010000400">
    <property type="protein sequence ID" value="NEA87161.1"/>
    <property type="molecule type" value="Genomic_DNA"/>
</dbReference>
<feature type="region of interest" description="Disordered" evidence="1">
    <location>
        <begin position="489"/>
        <end position="512"/>
    </location>
</feature>
<dbReference type="AlphaFoldDB" id="A0A6G3QUX1"/>
<organism evidence="3">
    <name type="scientific">Streptomyces sp. SID14436</name>
    <dbReference type="NCBI Taxonomy" id="2706070"/>
    <lineage>
        <taxon>Bacteria</taxon>
        <taxon>Bacillati</taxon>
        <taxon>Actinomycetota</taxon>
        <taxon>Actinomycetes</taxon>
        <taxon>Kitasatosporales</taxon>
        <taxon>Streptomycetaceae</taxon>
        <taxon>Streptomyces</taxon>
    </lineage>
</organism>
<protein>
    <submittedName>
        <fullName evidence="3">DUF1906 domain-containing protein</fullName>
    </submittedName>
</protein>
<dbReference type="RefSeq" id="WP_164333667.1">
    <property type="nucleotide sequence ID" value="NZ_JAAGMD010000400.1"/>
</dbReference>
<reference evidence="3" key="1">
    <citation type="submission" date="2020-01" db="EMBL/GenBank/DDBJ databases">
        <title>Insect and environment-associated Actinomycetes.</title>
        <authorList>
            <person name="Currrie C."/>
            <person name="Chevrette M."/>
            <person name="Carlson C."/>
            <person name="Stubbendieck R."/>
            <person name="Wendt-Pienkowski E."/>
        </authorList>
    </citation>
    <scope>NUCLEOTIDE SEQUENCE</scope>
    <source>
        <strain evidence="3">SID14436</strain>
    </source>
</reference>
<evidence type="ECO:0000313" key="3">
    <source>
        <dbReference type="EMBL" id="NEA87161.1"/>
    </source>
</evidence>
<name>A0A6G3QUX1_9ACTN</name>
<evidence type="ECO:0000256" key="1">
    <source>
        <dbReference type="SAM" id="MobiDB-lite"/>
    </source>
</evidence>
<dbReference type="InterPro" id="IPR015020">
    <property type="entry name" value="Rv2525c-like_Glyco_Hydro-like"/>
</dbReference>
<dbReference type="SUPFAM" id="SSF47090">
    <property type="entry name" value="PGBD-like"/>
    <property type="match status" value="1"/>
</dbReference>
<evidence type="ECO:0000259" key="2">
    <source>
        <dbReference type="Pfam" id="PF08924"/>
    </source>
</evidence>
<gene>
    <name evidence="3" type="ORF">G3I53_14180</name>
</gene>
<dbReference type="CDD" id="cd06418">
    <property type="entry name" value="GH25_BacA-like"/>
    <property type="match status" value="1"/>
</dbReference>
<accession>A0A6G3QUX1</accession>
<proteinExistence type="predicted"/>
<dbReference type="Gene3D" id="3.20.20.80">
    <property type="entry name" value="Glycosidases"/>
    <property type="match status" value="1"/>
</dbReference>
<dbReference type="InterPro" id="IPR017853">
    <property type="entry name" value="GH"/>
</dbReference>
<dbReference type="SUPFAM" id="SSF51445">
    <property type="entry name" value="(Trans)glycosidases"/>
    <property type="match status" value="1"/>
</dbReference>
<sequence length="739" mass="80766">MADELVRRAQKFINTYRVDGIPTVAEDGITGWGTMYALTRCLQHELGLTALSDNFGPGTLAALESRYPRLDAGTVPSANFCRIIQSALYCKGYDGGDIDGRYNERVSAAVTRLKSDMGVSGSYPGDSVTPKVFKGLLTMDAYVQVAGGNSAIRSVQRLLNRRYVNRRDFFVIPCDGRHSRDVAKSMLLAVQYELGMADGVANGVFGPGTQAGLKQQTVSRGSTGVWVELFCAGMILNHRGVALTTAFTDAVRDAVIGFQEFTRLPRTGQGDYATWASLLVSTGDPTRAGTASDCVTTITPARAKTLRDNGYRYVGRYLSNVPGTTLDKEIKPGELDTIAAYGLSCFPIYQTYGASADYFRNSQGTVDAYAAIDRASHYGFKAGTRIFFAVDFDALDHQIDSNILPHFRAIRRVLAADGRYEAGIYGPRNVCSRVADEGLTTASFVSDMSTGFSGNLGYALPDDWAYDQIATLTIGSGDGAIEIDKNIASGRDTGQNSFAPRPRSTEPDGRFDASRRGALLRDIQAYLESEGLPEKGGGPEGVVQLYTTTEAFDILMRHDAIVTDVAAQLRIRKAMVMCPLLWEIRKVQILDAVSDQGVITYHTTVDWDPTDLYVKRDCSTGLGQIFAATAINARNHLIRAGRLDAAELDPDDDDDLWPVWHKLYGEGYTDNAYNIRHVAYALMHAGSMMGAGLPTLDYPDRSTRLCLERYRGSGDIAVRDGHTQLGLYRVFENHFAPLR</sequence>